<reference evidence="2" key="1">
    <citation type="journal article" date="2016" name="Genome Announc.">
        <title>Draft Genome Sequences of Two Novel Amoeba-Resistant Intranuclear Bacteria, 'Candidatus Berkiella cookevillensis' and 'Candidatus Berkiella aquae'.</title>
        <authorList>
            <person name="Mehari Y.T."/>
            <person name="Arivett B.A."/>
            <person name="Farone A.L."/>
            <person name="Gunderson J.H."/>
            <person name="Farone M.B."/>
        </authorList>
    </citation>
    <scope>NUCLEOTIDE SEQUENCE</scope>
    <source>
        <strain evidence="2">CC99</strain>
    </source>
</reference>
<accession>A0AAE3HPW1</accession>
<proteinExistence type="predicted"/>
<dbReference type="Proteomes" id="UP000051494">
    <property type="component" value="Unassembled WGS sequence"/>
</dbReference>
<evidence type="ECO:0000259" key="1">
    <source>
        <dbReference type="PROSITE" id="PS51459"/>
    </source>
</evidence>
<dbReference type="Pfam" id="PF02661">
    <property type="entry name" value="Fic"/>
    <property type="match status" value="1"/>
</dbReference>
<dbReference type="Gene3D" id="1.10.3290.10">
    <property type="entry name" value="Fido-like domain"/>
    <property type="match status" value="1"/>
</dbReference>
<protein>
    <submittedName>
        <fullName evidence="2">Fic family protein</fullName>
    </submittedName>
</protein>
<dbReference type="InterPro" id="IPR003812">
    <property type="entry name" value="Fido"/>
</dbReference>
<keyword evidence="3" id="KW-1185">Reference proteome</keyword>
<dbReference type="AlphaFoldDB" id="A0AAE3HPW1"/>
<name>A0AAE3HPW1_9GAMM</name>
<comment type="caution">
    <text evidence="2">The sequence shown here is derived from an EMBL/GenBank/DDBJ whole genome shotgun (WGS) entry which is preliminary data.</text>
</comment>
<reference evidence="2" key="2">
    <citation type="submission" date="2021-06" db="EMBL/GenBank/DDBJ databases">
        <title>Genomic Description and Analysis of Intracellular Bacteria, Candidatus Berkiella cookevillensis and Candidatus Berkiella aquae.</title>
        <authorList>
            <person name="Kidane D.T."/>
            <person name="Mehari Y.T."/>
            <person name="Rice F.C."/>
            <person name="Arivett B.A."/>
            <person name="Farone A.L."/>
            <person name="Berk S.G."/>
            <person name="Farone M.B."/>
        </authorList>
    </citation>
    <scope>NUCLEOTIDE SEQUENCE</scope>
    <source>
        <strain evidence="2">CC99</strain>
    </source>
</reference>
<dbReference type="SUPFAM" id="SSF140931">
    <property type="entry name" value="Fic-like"/>
    <property type="match status" value="1"/>
</dbReference>
<feature type="domain" description="Fido" evidence="1">
    <location>
        <begin position="1"/>
        <end position="91"/>
    </location>
</feature>
<organism evidence="2 3">
    <name type="scientific">Candidatus Berkiella cookevillensis</name>
    <dbReference type="NCBI Taxonomy" id="437022"/>
    <lineage>
        <taxon>Bacteria</taxon>
        <taxon>Pseudomonadati</taxon>
        <taxon>Pseudomonadota</taxon>
        <taxon>Gammaproteobacteria</taxon>
        <taxon>Candidatus Berkiellales</taxon>
        <taxon>Candidatus Berkiellaceae</taxon>
        <taxon>Candidatus Berkiella</taxon>
    </lineage>
</organism>
<dbReference type="InterPro" id="IPR036597">
    <property type="entry name" value="Fido-like_dom_sf"/>
</dbReference>
<evidence type="ECO:0000313" key="3">
    <source>
        <dbReference type="Proteomes" id="UP000051494"/>
    </source>
</evidence>
<sequence>MYSSYICYFMSYKYGSEPLPALTRAGITHLYFVSIHSFEDGNGRIGRALAEKSLAEYLGEPTLIALSQTIDAKRKLLLPVTYKILLKKSCY</sequence>
<gene>
    <name evidence="2" type="ORF">CC99x_003295</name>
</gene>
<dbReference type="EMBL" id="LKHV02000001">
    <property type="protein sequence ID" value="MCS5707924.1"/>
    <property type="molecule type" value="Genomic_DNA"/>
</dbReference>
<evidence type="ECO:0000313" key="2">
    <source>
        <dbReference type="EMBL" id="MCS5707924.1"/>
    </source>
</evidence>
<dbReference type="PROSITE" id="PS51459">
    <property type="entry name" value="FIDO"/>
    <property type="match status" value="1"/>
</dbReference>